<protein>
    <recommendedName>
        <fullName evidence="6">HTH tetR-type domain-containing protein</fullName>
    </recommendedName>
</protein>
<evidence type="ECO:0000313" key="8">
    <source>
        <dbReference type="Proteomes" id="UP000033740"/>
    </source>
</evidence>
<feature type="domain" description="HTH tetR-type" evidence="6">
    <location>
        <begin position="28"/>
        <end position="88"/>
    </location>
</feature>
<evidence type="ECO:0000256" key="2">
    <source>
        <dbReference type="ARBA" id="ARBA00023125"/>
    </source>
</evidence>
<dbReference type="Pfam" id="PF16925">
    <property type="entry name" value="TetR_C_13"/>
    <property type="match status" value="1"/>
</dbReference>
<dbReference type="Gene3D" id="1.10.10.60">
    <property type="entry name" value="Homeodomain-like"/>
    <property type="match status" value="1"/>
</dbReference>
<proteinExistence type="predicted"/>
<dbReference type="PROSITE" id="PS50977">
    <property type="entry name" value="HTH_TETR_2"/>
    <property type="match status" value="1"/>
</dbReference>
<dbReference type="PANTHER" id="PTHR47506">
    <property type="entry name" value="TRANSCRIPTIONAL REGULATORY PROTEIN"/>
    <property type="match status" value="1"/>
</dbReference>
<dbReference type="InterPro" id="IPR036271">
    <property type="entry name" value="Tet_transcr_reg_TetR-rel_C_sf"/>
</dbReference>
<keyword evidence="8" id="KW-1185">Reference proteome</keyword>
<dbReference type="Gene3D" id="1.10.357.10">
    <property type="entry name" value="Tetracycline Repressor, domain 2"/>
    <property type="match status" value="1"/>
</dbReference>
<sequence length="229" mass="24095">MSKVAPRPAAGAGIAPGPTSDGRRLRGDASRRTVLESATDIASVDGLDGLTIGRLATASGRGKSSIATLFQSKEGLQLATIAAAREIFTALIVERARVEPRGVRRLSALLRNALDYSRDRVFTGGCFFAATAADVDSKPGPVRDAVRTALVDWYGYVEAQVRHGIAAGELDAGADAEQLAFELVALNEEANSRSLLLQDDRPYTLAARAMRDRLRAAGAAPGHVIALDA</sequence>
<gene>
    <name evidence="7" type="ORF">RS86_00787</name>
</gene>
<dbReference type="InterPro" id="IPR009057">
    <property type="entry name" value="Homeodomain-like_sf"/>
</dbReference>
<keyword evidence="3" id="KW-0804">Transcription</keyword>
<evidence type="ECO:0000256" key="4">
    <source>
        <dbReference type="PROSITE-ProRule" id="PRU00335"/>
    </source>
</evidence>
<dbReference type="Proteomes" id="UP000033740">
    <property type="component" value="Unassembled WGS sequence"/>
</dbReference>
<dbReference type="AlphaFoldDB" id="A0A0F0LMS8"/>
<evidence type="ECO:0000259" key="6">
    <source>
        <dbReference type="PROSITE" id="PS50977"/>
    </source>
</evidence>
<feature type="DNA-binding region" description="H-T-H motif" evidence="4">
    <location>
        <begin position="51"/>
        <end position="70"/>
    </location>
</feature>
<organism evidence="7 8">
    <name type="scientific">Microbacterium azadirachtae</name>
    <dbReference type="NCBI Taxonomy" id="582680"/>
    <lineage>
        <taxon>Bacteria</taxon>
        <taxon>Bacillati</taxon>
        <taxon>Actinomycetota</taxon>
        <taxon>Actinomycetes</taxon>
        <taxon>Micrococcales</taxon>
        <taxon>Microbacteriaceae</taxon>
        <taxon>Microbacterium</taxon>
    </lineage>
</organism>
<dbReference type="EMBL" id="JYIX01000027">
    <property type="protein sequence ID" value="KJL34532.1"/>
    <property type="molecule type" value="Genomic_DNA"/>
</dbReference>
<dbReference type="SUPFAM" id="SSF46689">
    <property type="entry name" value="Homeodomain-like"/>
    <property type="match status" value="1"/>
</dbReference>
<dbReference type="InterPro" id="IPR001647">
    <property type="entry name" value="HTH_TetR"/>
</dbReference>
<evidence type="ECO:0000256" key="3">
    <source>
        <dbReference type="ARBA" id="ARBA00023163"/>
    </source>
</evidence>
<dbReference type="InterPro" id="IPR011075">
    <property type="entry name" value="TetR_C"/>
</dbReference>
<dbReference type="GO" id="GO:0003677">
    <property type="term" value="F:DNA binding"/>
    <property type="evidence" value="ECO:0007669"/>
    <property type="project" value="UniProtKB-UniRule"/>
</dbReference>
<reference evidence="7 8" key="1">
    <citation type="submission" date="2015-02" db="EMBL/GenBank/DDBJ databases">
        <title>Draft genome sequences of ten Microbacterium spp. with emphasis on heavy metal contaminated environments.</title>
        <authorList>
            <person name="Corretto E."/>
        </authorList>
    </citation>
    <scope>NUCLEOTIDE SEQUENCE [LARGE SCALE GENOMIC DNA]</scope>
    <source>
        <strain evidence="7 8">ARN176</strain>
    </source>
</reference>
<feature type="compositionally biased region" description="Low complexity" evidence="5">
    <location>
        <begin position="1"/>
        <end position="18"/>
    </location>
</feature>
<comment type="caution">
    <text evidence="7">The sequence shown here is derived from an EMBL/GenBank/DDBJ whole genome shotgun (WGS) entry which is preliminary data.</text>
</comment>
<name>A0A0F0LMS8_9MICO</name>
<dbReference type="PATRIC" id="fig|582680.6.peg.810"/>
<accession>A0A0F0LMS8</accession>
<feature type="region of interest" description="Disordered" evidence="5">
    <location>
        <begin position="1"/>
        <end position="27"/>
    </location>
</feature>
<keyword evidence="1" id="KW-0805">Transcription regulation</keyword>
<dbReference type="RefSeq" id="WP_045270918.1">
    <property type="nucleotide sequence ID" value="NZ_JYIX01000027.1"/>
</dbReference>
<keyword evidence="2 4" id="KW-0238">DNA-binding</keyword>
<evidence type="ECO:0000313" key="7">
    <source>
        <dbReference type="EMBL" id="KJL34532.1"/>
    </source>
</evidence>
<evidence type="ECO:0000256" key="5">
    <source>
        <dbReference type="SAM" id="MobiDB-lite"/>
    </source>
</evidence>
<evidence type="ECO:0000256" key="1">
    <source>
        <dbReference type="ARBA" id="ARBA00023015"/>
    </source>
</evidence>
<dbReference type="SUPFAM" id="SSF48498">
    <property type="entry name" value="Tetracyclin repressor-like, C-terminal domain"/>
    <property type="match status" value="1"/>
</dbReference>
<dbReference type="PANTHER" id="PTHR47506:SF6">
    <property type="entry name" value="HTH-TYPE TRANSCRIPTIONAL REPRESSOR NEMR"/>
    <property type="match status" value="1"/>
</dbReference>